<dbReference type="PANTHER" id="PTHR36479">
    <property type="entry name" value="ULP_PROTEASE DOMAIN-CONTAINING PROTEIN"/>
    <property type="match status" value="1"/>
</dbReference>
<reference evidence="6" key="2">
    <citation type="submission" date="2017-06" db="EMBL/GenBank/DDBJ databases">
        <title>WGS assembly of Brachypodium distachyon.</title>
        <authorList>
            <consortium name="The International Brachypodium Initiative"/>
            <person name="Lucas S."/>
            <person name="Harmon-Smith M."/>
            <person name="Lail K."/>
            <person name="Tice H."/>
            <person name="Grimwood J."/>
            <person name="Bruce D."/>
            <person name="Barry K."/>
            <person name="Shu S."/>
            <person name="Lindquist E."/>
            <person name="Wang M."/>
            <person name="Pitluck S."/>
            <person name="Vogel J.P."/>
            <person name="Garvin D.F."/>
            <person name="Mockler T.C."/>
            <person name="Schmutz J."/>
            <person name="Rokhsar D."/>
            <person name="Bevan M.W."/>
        </authorList>
    </citation>
    <scope>NUCLEOTIDE SEQUENCE</scope>
    <source>
        <strain evidence="6">Bd21</strain>
    </source>
</reference>
<dbReference type="Proteomes" id="UP000008810">
    <property type="component" value="Chromosome 1"/>
</dbReference>
<dbReference type="Gramene" id="KQK16659">
    <property type="protein sequence ID" value="KQK16659"/>
    <property type="gene ID" value="BRADI_1g29805v3"/>
</dbReference>
<dbReference type="PANTHER" id="PTHR36479:SF11">
    <property type="entry name" value="NPH3 DOMAIN-CONTAINING PROTEIN"/>
    <property type="match status" value="1"/>
</dbReference>
<protein>
    <recommendedName>
        <fullName evidence="5">Ubiquitin-like protease family profile domain-containing protein</fullName>
    </recommendedName>
</protein>
<evidence type="ECO:0000256" key="3">
    <source>
        <dbReference type="ARBA" id="ARBA00022801"/>
    </source>
</evidence>
<dbReference type="EnsemblPlants" id="KQK16659">
    <property type="protein sequence ID" value="KQK16659"/>
    <property type="gene ID" value="BRADI_1g29805v3"/>
</dbReference>
<dbReference type="Pfam" id="PF02902">
    <property type="entry name" value="Peptidase_C48"/>
    <property type="match status" value="1"/>
</dbReference>
<evidence type="ECO:0000256" key="1">
    <source>
        <dbReference type="ARBA" id="ARBA00005234"/>
    </source>
</evidence>
<feature type="domain" description="Ubiquitin-like protease family profile" evidence="5">
    <location>
        <begin position="380"/>
        <end position="456"/>
    </location>
</feature>
<proteinExistence type="inferred from homology"/>
<evidence type="ECO:0000256" key="4">
    <source>
        <dbReference type="SAM" id="MobiDB-lite"/>
    </source>
</evidence>
<keyword evidence="3" id="KW-0378">Hydrolase</keyword>
<evidence type="ECO:0000256" key="2">
    <source>
        <dbReference type="ARBA" id="ARBA00022670"/>
    </source>
</evidence>
<dbReference type="InterPro" id="IPR038765">
    <property type="entry name" value="Papain-like_cys_pep_sf"/>
</dbReference>
<dbReference type="GO" id="GO:0006508">
    <property type="term" value="P:proteolysis"/>
    <property type="evidence" value="ECO:0007669"/>
    <property type="project" value="UniProtKB-KW"/>
</dbReference>
<dbReference type="GO" id="GO:0008234">
    <property type="term" value="F:cysteine-type peptidase activity"/>
    <property type="evidence" value="ECO:0007669"/>
    <property type="project" value="InterPro"/>
</dbReference>
<reference evidence="7" key="3">
    <citation type="submission" date="2018-08" db="UniProtKB">
        <authorList>
            <consortium name="EnsemblPlants"/>
        </authorList>
    </citation>
    <scope>IDENTIFICATION</scope>
    <source>
        <strain evidence="7">cv. Bd21</strain>
    </source>
</reference>
<reference evidence="6 7" key="1">
    <citation type="journal article" date="2010" name="Nature">
        <title>Genome sequencing and analysis of the model grass Brachypodium distachyon.</title>
        <authorList>
            <consortium name="International Brachypodium Initiative"/>
        </authorList>
    </citation>
    <scope>NUCLEOTIDE SEQUENCE [LARGE SCALE GENOMIC DNA]</scope>
    <source>
        <strain evidence="6 7">Bd21</strain>
    </source>
</reference>
<dbReference type="InParanoid" id="A0A0Q3JFA2"/>
<dbReference type="OrthoDB" id="669288at2759"/>
<dbReference type="InterPro" id="IPR003653">
    <property type="entry name" value="Peptidase_C48_C"/>
</dbReference>
<dbReference type="SUPFAM" id="SSF54001">
    <property type="entry name" value="Cysteine proteinases"/>
    <property type="match status" value="1"/>
</dbReference>
<organism evidence="6">
    <name type="scientific">Brachypodium distachyon</name>
    <name type="common">Purple false brome</name>
    <name type="synonym">Trachynia distachya</name>
    <dbReference type="NCBI Taxonomy" id="15368"/>
    <lineage>
        <taxon>Eukaryota</taxon>
        <taxon>Viridiplantae</taxon>
        <taxon>Streptophyta</taxon>
        <taxon>Embryophyta</taxon>
        <taxon>Tracheophyta</taxon>
        <taxon>Spermatophyta</taxon>
        <taxon>Magnoliopsida</taxon>
        <taxon>Liliopsida</taxon>
        <taxon>Poales</taxon>
        <taxon>Poaceae</taxon>
        <taxon>BOP clade</taxon>
        <taxon>Pooideae</taxon>
        <taxon>Stipodae</taxon>
        <taxon>Brachypodieae</taxon>
        <taxon>Brachypodium</taxon>
    </lineage>
</organism>
<comment type="similarity">
    <text evidence="1">Belongs to the peptidase C48 family.</text>
</comment>
<dbReference type="EMBL" id="CM000880">
    <property type="protein sequence ID" value="KQK16659.1"/>
    <property type="molecule type" value="Genomic_DNA"/>
</dbReference>
<sequence>MARKAMTRAVKTQSCYDPHDRCLVLPERGRIPMTEESVYNALGAPRGELPVPYRVDKDIEARLAPELKVNTMLKEMTDSGDRFKRLVLMYIMSTIIAPTTSTRISNRCYPADNIHNAHRYNFCKFVIDQLHEALSKKKLNKGCRLYLMLLYVDSLDISELGLAVPTAPVGVSAWTNQLIDEVIRADTKEDGSFGNLQTRKKVETLVGQFASRMTSLLGNLVQGWTGLTPPESEEMSCRLHAVTGGVPTRFRSARGRFEMDSQPSGSEDDDDDDYVSDDDSVSSPKDDGSDSDKDDDDPHHAPQDGGNHDDAMDKDDGHGGDGSGNKATNNNECADQNANVEAVQNDESGTGGAAGNAAGELKLKEAEIMFPLIQTWGEGNDKTGHWYTISINTKQKMFEILDSLCGPDDDVLQSHSREMIKHMKHAWHEYYVSAYSYPPFSSCSDDCGFYMLEFMRKWDGRFVPALEPDDIVELRKVLTYKLIATQPFNENTNAKEFIEENTK</sequence>
<keyword evidence="2" id="KW-0645">Protease</keyword>
<keyword evidence="8" id="KW-1185">Reference proteome</keyword>
<evidence type="ECO:0000313" key="8">
    <source>
        <dbReference type="Proteomes" id="UP000008810"/>
    </source>
</evidence>
<feature type="compositionally biased region" description="Acidic residues" evidence="4">
    <location>
        <begin position="266"/>
        <end position="280"/>
    </location>
</feature>
<evidence type="ECO:0000313" key="6">
    <source>
        <dbReference type="EMBL" id="KQK16659.1"/>
    </source>
</evidence>
<dbReference type="Gene3D" id="3.40.395.10">
    <property type="entry name" value="Adenoviral Proteinase, Chain A"/>
    <property type="match status" value="1"/>
</dbReference>
<feature type="region of interest" description="Disordered" evidence="4">
    <location>
        <begin position="252"/>
        <end position="333"/>
    </location>
</feature>
<feature type="compositionally biased region" description="Basic and acidic residues" evidence="4">
    <location>
        <begin position="284"/>
        <end position="319"/>
    </location>
</feature>
<evidence type="ECO:0000259" key="5">
    <source>
        <dbReference type="Pfam" id="PF02902"/>
    </source>
</evidence>
<name>A0A0Q3JFA2_BRADI</name>
<evidence type="ECO:0000313" key="7">
    <source>
        <dbReference type="EnsemblPlants" id="KQK16659"/>
    </source>
</evidence>
<accession>A0A0Q3JFA2</accession>
<dbReference type="FunCoup" id="A0A0Q3JFA2">
    <property type="interactions" value="313"/>
</dbReference>
<gene>
    <name evidence="6" type="ORF">BRADI_1g29805v3</name>
</gene>
<dbReference type="AlphaFoldDB" id="A0A0Q3JFA2"/>